<dbReference type="FunFam" id="1.20.1510.10:FF:000006">
    <property type="entry name" value="Divalent cation efflux transporter"/>
    <property type="match status" value="1"/>
</dbReference>
<feature type="transmembrane region" description="Helical" evidence="7">
    <location>
        <begin position="115"/>
        <end position="136"/>
    </location>
</feature>
<dbReference type="AlphaFoldDB" id="A0A7X0HT43"/>
<evidence type="ECO:0000256" key="2">
    <source>
        <dbReference type="ARBA" id="ARBA00008114"/>
    </source>
</evidence>
<organism evidence="10 11">
    <name type="scientific">Bacillus benzoevorans</name>
    <dbReference type="NCBI Taxonomy" id="1456"/>
    <lineage>
        <taxon>Bacteria</taxon>
        <taxon>Bacillati</taxon>
        <taxon>Bacillota</taxon>
        <taxon>Bacilli</taxon>
        <taxon>Bacillales</taxon>
        <taxon>Bacillaceae</taxon>
        <taxon>Bacillus</taxon>
    </lineage>
</organism>
<reference evidence="10 11" key="1">
    <citation type="submission" date="2020-08" db="EMBL/GenBank/DDBJ databases">
        <title>Genomic Encyclopedia of Type Strains, Phase IV (KMG-IV): sequencing the most valuable type-strain genomes for metagenomic binning, comparative biology and taxonomic classification.</title>
        <authorList>
            <person name="Goeker M."/>
        </authorList>
    </citation>
    <scope>NUCLEOTIDE SEQUENCE [LARGE SCALE GENOMIC DNA]</scope>
    <source>
        <strain evidence="10 11">DSM 5391</strain>
    </source>
</reference>
<dbReference type="RefSeq" id="WP_184524838.1">
    <property type="nucleotide sequence ID" value="NZ_JACHGK010000004.1"/>
</dbReference>
<evidence type="ECO:0000256" key="7">
    <source>
        <dbReference type="SAM" id="Phobius"/>
    </source>
</evidence>
<keyword evidence="6 7" id="KW-0472">Membrane</keyword>
<dbReference type="GO" id="GO:0016020">
    <property type="term" value="C:membrane"/>
    <property type="evidence" value="ECO:0007669"/>
    <property type="project" value="UniProtKB-SubCell"/>
</dbReference>
<dbReference type="Pfam" id="PF16916">
    <property type="entry name" value="ZT_dimer"/>
    <property type="match status" value="1"/>
</dbReference>
<feature type="transmembrane region" description="Helical" evidence="7">
    <location>
        <begin position="43"/>
        <end position="60"/>
    </location>
</feature>
<dbReference type="InterPro" id="IPR002524">
    <property type="entry name" value="Cation_efflux"/>
</dbReference>
<evidence type="ECO:0000256" key="6">
    <source>
        <dbReference type="ARBA" id="ARBA00023136"/>
    </source>
</evidence>
<dbReference type="Gene3D" id="3.30.70.1350">
    <property type="entry name" value="Cation efflux protein, cytoplasmic domain"/>
    <property type="match status" value="1"/>
</dbReference>
<feature type="transmembrane region" description="Helical" evidence="7">
    <location>
        <begin position="12"/>
        <end position="31"/>
    </location>
</feature>
<keyword evidence="4 7" id="KW-0812">Transmembrane</keyword>
<keyword evidence="11" id="KW-1185">Reference proteome</keyword>
<dbReference type="PANTHER" id="PTHR43840:SF50">
    <property type="entry name" value="MANGANESE EFFLUX SYSTEM PROTEIN MNES"/>
    <property type="match status" value="1"/>
</dbReference>
<dbReference type="Pfam" id="PF01545">
    <property type="entry name" value="Cation_efflux"/>
    <property type="match status" value="1"/>
</dbReference>
<comment type="subcellular location">
    <subcellularLocation>
        <location evidence="1">Membrane</location>
        <topology evidence="1">Multi-pass membrane protein</topology>
    </subcellularLocation>
</comment>
<comment type="similarity">
    <text evidence="2">Belongs to the cation diffusion facilitator (CDF) transporter (TC 2.A.4) family.</text>
</comment>
<keyword evidence="5 7" id="KW-1133">Transmembrane helix</keyword>
<proteinExistence type="inferred from homology"/>
<dbReference type="EMBL" id="JACHGK010000004">
    <property type="protein sequence ID" value="MBB6445116.1"/>
    <property type="molecule type" value="Genomic_DNA"/>
</dbReference>
<evidence type="ECO:0000313" key="11">
    <source>
        <dbReference type="Proteomes" id="UP000531594"/>
    </source>
</evidence>
<dbReference type="InterPro" id="IPR036837">
    <property type="entry name" value="Cation_efflux_CTD_sf"/>
</dbReference>
<protein>
    <submittedName>
        <fullName evidence="10">Cation diffusion facilitator family transporter</fullName>
    </submittedName>
</protein>
<dbReference type="InterPro" id="IPR027470">
    <property type="entry name" value="Cation_efflux_CTD"/>
</dbReference>
<keyword evidence="3" id="KW-0813">Transport</keyword>
<name>A0A7X0HT43_9BACI</name>
<dbReference type="Gene3D" id="1.20.1510.10">
    <property type="entry name" value="Cation efflux protein transmembrane domain"/>
    <property type="match status" value="1"/>
</dbReference>
<evidence type="ECO:0000259" key="9">
    <source>
        <dbReference type="Pfam" id="PF16916"/>
    </source>
</evidence>
<feature type="transmembrane region" description="Helical" evidence="7">
    <location>
        <begin position="81"/>
        <end position="103"/>
    </location>
</feature>
<accession>A0A7X0HT43</accession>
<feature type="domain" description="Cation efflux protein cytoplasmic" evidence="9">
    <location>
        <begin position="212"/>
        <end position="285"/>
    </location>
</feature>
<dbReference type="GO" id="GO:0008324">
    <property type="term" value="F:monoatomic cation transmembrane transporter activity"/>
    <property type="evidence" value="ECO:0007669"/>
    <property type="project" value="InterPro"/>
</dbReference>
<dbReference type="NCBIfam" id="TIGR01297">
    <property type="entry name" value="CDF"/>
    <property type="match status" value="1"/>
</dbReference>
<dbReference type="InterPro" id="IPR027469">
    <property type="entry name" value="Cation_efflux_TMD_sf"/>
</dbReference>
<dbReference type="SUPFAM" id="SSF161111">
    <property type="entry name" value="Cation efflux protein transmembrane domain-like"/>
    <property type="match status" value="1"/>
</dbReference>
<dbReference type="SUPFAM" id="SSF160240">
    <property type="entry name" value="Cation efflux protein cytoplasmic domain-like"/>
    <property type="match status" value="1"/>
</dbReference>
<evidence type="ECO:0000256" key="5">
    <source>
        <dbReference type="ARBA" id="ARBA00022989"/>
    </source>
</evidence>
<feature type="transmembrane region" description="Helical" evidence="7">
    <location>
        <begin position="157"/>
        <end position="175"/>
    </location>
</feature>
<evidence type="ECO:0000313" key="10">
    <source>
        <dbReference type="EMBL" id="MBB6445116.1"/>
    </source>
</evidence>
<comment type="caution">
    <text evidence="10">The sequence shown here is derived from an EMBL/GenBank/DDBJ whole genome shotgun (WGS) entry which is preliminary data.</text>
</comment>
<feature type="domain" description="Cation efflux protein transmembrane" evidence="8">
    <location>
        <begin position="14"/>
        <end position="205"/>
    </location>
</feature>
<gene>
    <name evidence="10" type="ORF">HNR53_001726</name>
</gene>
<dbReference type="InterPro" id="IPR050291">
    <property type="entry name" value="CDF_Transporter"/>
</dbReference>
<evidence type="ECO:0000259" key="8">
    <source>
        <dbReference type="Pfam" id="PF01545"/>
    </source>
</evidence>
<dbReference type="InterPro" id="IPR058533">
    <property type="entry name" value="Cation_efflux_TM"/>
</dbReference>
<dbReference type="Proteomes" id="UP000531594">
    <property type="component" value="Unassembled WGS sequence"/>
</dbReference>
<evidence type="ECO:0000256" key="1">
    <source>
        <dbReference type="ARBA" id="ARBA00004141"/>
    </source>
</evidence>
<dbReference type="PANTHER" id="PTHR43840">
    <property type="entry name" value="MITOCHONDRIAL METAL TRANSPORTER 1-RELATED"/>
    <property type="match status" value="1"/>
</dbReference>
<evidence type="ECO:0000256" key="4">
    <source>
        <dbReference type="ARBA" id="ARBA00022692"/>
    </source>
</evidence>
<sequence>MGETNLKKAEKGAWISISAYILLSAIKLTAGKIGHSEALWADGLNNLTDILASAAVLIGLRISQKPPDDNHRYGHSRAETIASLMAALIMFTVGFQVIFQSIQSFYQHDASDPNIMTALVALLSAVFMFAVYVYNLRLSKKLNSKALYSAAQDNRSDALVSVGAAVGILGSYFGLSWLDPLAAVIVGLMICRTAWGIFKEASLDLTDAFEVEKLKELEATINKTPGVKLVKDIKARLHGNRTIVDATIFVEPTLTIVEGHQIAENVEERLIAEHDVQDSNIHIEPQM</sequence>
<evidence type="ECO:0000256" key="3">
    <source>
        <dbReference type="ARBA" id="ARBA00022448"/>
    </source>
</evidence>